<protein>
    <submittedName>
        <fullName evidence="1">Uncharacterized protein</fullName>
    </submittedName>
</protein>
<proteinExistence type="predicted"/>
<reference evidence="1 2" key="1">
    <citation type="journal article" date="2015" name="Nat. Commun.">
        <title>Lucilia cuprina genome unlocks parasitic fly biology to underpin future interventions.</title>
        <authorList>
            <person name="Anstead C.A."/>
            <person name="Korhonen P.K."/>
            <person name="Young N.D."/>
            <person name="Hall R.S."/>
            <person name="Jex A.R."/>
            <person name="Murali S.C."/>
            <person name="Hughes D.S."/>
            <person name="Lee S.F."/>
            <person name="Perry T."/>
            <person name="Stroehlein A.J."/>
            <person name="Ansell B.R."/>
            <person name="Breugelmans B."/>
            <person name="Hofmann A."/>
            <person name="Qu J."/>
            <person name="Dugan S."/>
            <person name="Lee S.L."/>
            <person name="Chao H."/>
            <person name="Dinh H."/>
            <person name="Han Y."/>
            <person name="Doddapaneni H.V."/>
            <person name="Worley K.C."/>
            <person name="Muzny D.M."/>
            <person name="Ioannidis P."/>
            <person name="Waterhouse R.M."/>
            <person name="Zdobnov E.M."/>
            <person name="James P.J."/>
            <person name="Bagnall N.H."/>
            <person name="Kotze A.C."/>
            <person name="Gibbs R.A."/>
            <person name="Richards S."/>
            <person name="Batterham P."/>
            <person name="Gasser R.B."/>
        </authorList>
    </citation>
    <scope>NUCLEOTIDE SEQUENCE [LARGE SCALE GENOMIC DNA]</scope>
    <source>
        <strain evidence="1 2">LS</strain>
        <tissue evidence="1">Full body</tissue>
    </source>
</reference>
<dbReference type="Gene3D" id="3.90.550.50">
    <property type="match status" value="1"/>
</dbReference>
<comment type="caution">
    <text evidence="1">The sequence shown here is derived from an EMBL/GenBank/DDBJ whole genome shotgun (WGS) entry which is preliminary data.</text>
</comment>
<dbReference type="AlphaFoldDB" id="A0A0L0CML5"/>
<gene>
    <name evidence="1" type="ORF">FF38_06837</name>
</gene>
<name>A0A0L0CML5_LUCCU</name>
<dbReference type="EMBL" id="JRES01000175">
    <property type="protein sequence ID" value="KNC33593.1"/>
    <property type="molecule type" value="Genomic_DNA"/>
</dbReference>
<dbReference type="Proteomes" id="UP000037069">
    <property type="component" value="Unassembled WGS sequence"/>
</dbReference>
<keyword evidence="2" id="KW-1185">Reference proteome</keyword>
<evidence type="ECO:0000313" key="1">
    <source>
        <dbReference type="EMBL" id="KNC33593.1"/>
    </source>
</evidence>
<evidence type="ECO:0000313" key="2">
    <source>
        <dbReference type="Proteomes" id="UP000037069"/>
    </source>
</evidence>
<dbReference type="OrthoDB" id="421979at2759"/>
<sequence length="96" mass="10484">MLKVVSIITSRGGIASSLPVVKLILQHCSCPSATAPDDMILGSCLHSLQLKICTRHGFIKLALMKSKSRQFRFTNFSNLIQLKSTISGLPLRTINS</sequence>
<accession>A0A0L0CML5</accession>
<organism evidence="1 2">
    <name type="scientific">Lucilia cuprina</name>
    <name type="common">Green bottle fly</name>
    <name type="synonym">Australian sheep blowfly</name>
    <dbReference type="NCBI Taxonomy" id="7375"/>
    <lineage>
        <taxon>Eukaryota</taxon>
        <taxon>Metazoa</taxon>
        <taxon>Ecdysozoa</taxon>
        <taxon>Arthropoda</taxon>
        <taxon>Hexapoda</taxon>
        <taxon>Insecta</taxon>
        <taxon>Pterygota</taxon>
        <taxon>Neoptera</taxon>
        <taxon>Endopterygota</taxon>
        <taxon>Diptera</taxon>
        <taxon>Brachycera</taxon>
        <taxon>Muscomorpha</taxon>
        <taxon>Oestroidea</taxon>
        <taxon>Calliphoridae</taxon>
        <taxon>Luciliinae</taxon>
        <taxon>Lucilia</taxon>
    </lineage>
</organism>